<dbReference type="EMBL" id="QXWK01000021">
    <property type="protein sequence ID" value="NBH62268.1"/>
    <property type="molecule type" value="Genomic_DNA"/>
</dbReference>
<dbReference type="Pfam" id="PF04205">
    <property type="entry name" value="FMN_bind"/>
    <property type="match status" value="1"/>
</dbReference>
<evidence type="ECO:0000259" key="6">
    <source>
        <dbReference type="SMART" id="SM00900"/>
    </source>
</evidence>
<comment type="caution">
    <text evidence="7">The sequence shown here is derived from an EMBL/GenBank/DDBJ whole genome shotgun (WGS) entry which is preliminary data.</text>
</comment>
<dbReference type="Proteomes" id="UP000446866">
    <property type="component" value="Unassembled WGS sequence"/>
</dbReference>
<dbReference type="SMART" id="SM00900">
    <property type="entry name" value="FMN_bind"/>
    <property type="match status" value="1"/>
</dbReference>
<dbReference type="GO" id="GO:0010181">
    <property type="term" value="F:FMN binding"/>
    <property type="evidence" value="ECO:0007669"/>
    <property type="project" value="InterPro"/>
</dbReference>
<dbReference type="GO" id="GO:0022900">
    <property type="term" value="P:electron transport chain"/>
    <property type="evidence" value="ECO:0007669"/>
    <property type="project" value="InterPro"/>
</dbReference>
<evidence type="ECO:0000313" key="8">
    <source>
        <dbReference type="Proteomes" id="UP000446866"/>
    </source>
</evidence>
<sequence length="199" mass="20931">MEVQRKMKNNNTFKEYVAPIVVLVAICLVITAALAATYGVAKPIIDKNAIESANEARAELLPAADSFTAYDGELAVADPDKVYATECYIADNGSGMVITVNTKSFGGVLTEMIGIDADGKITGVKVTAHADTPGLGTKAHDHDGHLYQYEGKSSDEITSTSAKDEAAINHISGATISSNAVHYGVYCALEQYKIVGGAK</sequence>
<keyword evidence="5" id="KW-0249">Electron transport</keyword>
<keyword evidence="2" id="KW-0597">Phosphoprotein</keyword>
<feature type="domain" description="FMN-binding" evidence="6">
    <location>
        <begin position="104"/>
        <end position="192"/>
    </location>
</feature>
<keyword evidence="4" id="KW-0288">FMN</keyword>
<keyword evidence="3" id="KW-0285">Flavoprotein</keyword>
<dbReference type="AlphaFoldDB" id="A0A845QQF9"/>
<protein>
    <submittedName>
        <fullName evidence="7">FMN-binding protein</fullName>
    </submittedName>
</protein>
<dbReference type="GO" id="GO:0005886">
    <property type="term" value="C:plasma membrane"/>
    <property type="evidence" value="ECO:0007669"/>
    <property type="project" value="InterPro"/>
</dbReference>
<evidence type="ECO:0000256" key="5">
    <source>
        <dbReference type="ARBA" id="ARBA00022982"/>
    </source>
</evidence>
<organism evidence="7 8">
    <name type="scientific">Anaerotruncus colihominis</name>
    <dbReference type="NCBI Taxonomy" id="169435"/>
    <lineage>
        <taxon>Bacteria</taxon>
        <taxon>Bacillati</taxon>
        <taxon>Bacillota</taxon>
        <taxon>Clostridia</taxon>
        <taxon>Eubacteriales</taxon>
        <taxon>Oscillospiraceae</taxon>
        <taxon>Anaerotruncus</taxon>
    </lineage>
</organism>
<evidence type="ECO:0000256" key="1">
    <source>
        <dbReference type="ARBA" id="ARBA00022448"/>
    </source>
</evidence>
<proteinExistence type="predicted"/>
<gene>
    <name evidence="7" type="ORF">D0435_11455</name>
</gene>
<evidence type="ECO:0000256" key="4">
    <source>
        <dbReference type="ARBA" id="ARBA00022643"/>
    </source>
</evidence>
<name>A0A845QQF9_9FIRM</name>
<keyword evidence="1" id="KW-0813">Transport</keyword>
<dbReference type="InterPro" id="IPR010209">
    <property type="entry name" value="Ion_transpt_RnfG/RsxG"/>
</dbReference>
<evidence type="ECO:0000313" key="7">
    <source>
        <dbReference type="EMBL" id="NBH62268.1"/>
    </source>
</evidence>
<dbReference type="InterPro" id="IPR007329">
    <property type="entry name" value="FMN-bd"/>
</dbReference>
<dbReference type="PANTHER" id="PTHR36118">
    <property type="entry name" value="ION-TRANSLOCATING OXIDOREDUCTASE COMPLEX SUBUNIT G"/>
    <property type="match status" value="1"/>
</dbReference>
<dbReference type="PANTHER" id="PTHR36118:SF1">
    <property type="entry name" value="ION-TRANSLOCATING OXIDOREDUCTASE COMPLEX SUBUNIT G"/>
    <property type="match status" value="1"/>
</dbReference>
<reference evidence="7 8" key="1">
    <citation type="submission" date="2018-08" db="EMBL/GenBank/DDBJ databases">
        <title>Murine metabolic-syndrome-specific gut microbial biobank.</title>
        <authorList>
            <person name="Liu C."/>
        </authorList>
    </citation>
    <scope>NUCLEOTIDE SEQUENCE [LARGE SCALE GENOMIC DNA]</scope>
    <source>
        <strain evidence="7 8">28</strain>
    </source>
</reference>
<evidence type="ECO:0000256" key="3">
    <source>
        <dbReference type="ARBA" id="ARBA00022630"/>
    </source>
</evidence>
<dbReference type="GO" id="GO:0009055">
    <property type="term" value="F:electron transfer activity"/>
    <property type="evidence" value="ECO:0007669"/>
    <property type="project" value="InterPro"/>
</dbReference>
<accession>A0A845QQF9</accession>
<keyword evidence="8" id="KW-1185">Reference proteome</keyword>
<evidence type="ECO:0000256" key="2">
    <source>
        <dbReference type="ARBA" id="ARBA00022553"/>
    </source>
</evidence>
<dbReference type="PIRSF" id="PIRSF006091">
    <property type="entry name" value="E_trnsport_RnfG"/>
    <property type="match status" value="1"/>
</dbReference>